<evidence type="ECO:0000313" key="1">
    <source>
        <dbReference type="EMBL" id="KKL64526.1"/>
    </source>
</evidence>
<dbReference type="GO" id="GO:0003676">
    <property type="term" value="F:nucleic acid binding"/>
    <property type="evidence" value="ECO:0007669"/>
    <property type="project" value="InterPro"/>
</dbReference>
<dbReference type="PROSITE" id="PS00092">
    <property type="entry name" value="N6_MTASE"/>
    <property type="match status" value="1"/>
</dbReference>
<dbReference type="InterPro" id="IPR029063">
    <property type="entry name" value="SAM-dependent_MTases_sf"/>
</dbReference>
<dbReference type="Gene3D" id="3.40.50.150">
    <property type="entry name" value="Vaccinia Virus protein VP39"/>
    <property type="match status" value="1"/>
</dbReference>
<evidence type="ECO:0008006" key="2">
    <source>
        <dbReference type="Google" id="ProtNLM"/>
    </source>
</evidence>
<accession>A0A0F9EE49</accession>
<dbReference type="GO" id="GO:0032259">
    <property type="term" value="P:methylation"/>
    <property type="evidence" value="ECO:0007669"/>
    <property type="project" value="InterPro"/>
</dbReference>
<sequence>MSIEWNQVKYIDCMDEKEGLPSLEDKSIDLCITDPPWNIKYDGMVGSTGEKTGSNLKFKKDFYNDSIPNYKEFTLNWSNEIFRICERIVIAIGRQNLKLW</sequence>
<dbReference type="AlphaFoldDB" id="A0A0F9EE49"/>
<dbReference type="SUPFAM" id="SSF53335">
    <property type="entry name" value="S-adenosyl-L-methionine-dependent methyltransferases"/>
    <property type="match status" value="1"/>
</dbReference>
<dbReference type="InterPro" id="IPR002052">
    <property type="entry name" value="DNA_methylase_N6_adenine_CS"/>
</dbReference>
<protein>
    <recommendedName>
        <fullName evidence="2">DNA methylase N-4/N-6 domain-containing protein</fullName>
    </recommendedName>
</protein>
<dbReference type="EMBL" id="LAZR01027816">
    <property type="protein sequence ID" value="KKL64526.1"/>
    <property type="molecule type" value="Genomic_DNA"/>
</dbReference>
<name>A0A0F9EE49_9ZZZZ</name>
<reference evidence="1" key="1">
    <citation type="journal article" date="2015" name="Nature">
        <title>Complex archaea that bridge the gap between prokaryotes and eukaryotes.</title>
        <authorList>
            <person name="Spang A."/>
            <person name="Saw J.H."/>
            <person name="Jorgensen S.L."/>
            <person name="Zaremba-Niedzwiedzka K."/>
            <person name="Martijn J."/>
            <person name="Lind A.E."/>
            <person name="van Eijk R."/>
            <person name="Schleper C."/>
            <person name="Guy L."/>
            <person name="Ettema T.J."/>
        </authorList>
    </citation>
    <scope>NUCLEOTIDE SEQUENCE</scope>
</reference>
<comment type="caution">
    <text evidence="1">The sequence shown here is derived from an EMBL/GenBank/DDBJ whole genome shotgun (WGS) entry which is preliminary data.</text>
</comment>
<dbReference type="GO" id="GO:0008168">
    <property type="term" value="F:methyltransferase activity"/>
    <property type="evidence" value="ECO:0007669"/>
    <property type="project" value="InterPro"/>
</dbReference>
<proteinExistence type="predicted"/>
<gene>
    <name evidence="1" type="ORF">LCGC14_2164160</name>
</gene>
<organism evidence="1">
    <name type="scientific">marine sediment metagenome</name>
    <dbReference type="NCBI Taxonomy" id="412755"/>
    <lineage>
        <taxon>unclassified sequences</taxon>
        <taxon>metagenomes</taxon>
        <taxon>ecological metagenomes</taxon>
    </lineage>
</organism>